<accession>A0ACC2XGC1</accession>
<organism evidence="1 2">
    <name type="scientific">Naganishia onofrii</name>
    <dbReference type="NCBI Taxonomy" id="1851511"/>
    <lineage>
        <taxon>Eukaryota</taxon>
        <taxon>Fungi</taxon>
        <taxon>Dikarya</taxon>
        <taxon>Basidiomycota</taxon>
        <taxon>Agaricomycotina</taxon>
        <taxon>Tremellomycetes</taxon>
        <taxon>Filobasidiales</taxon>
        <taxon>Filobasidiaceae</taxon>
        <taxon>Naganishia</taxon>
    </lineage>
</organism>
<keyword evidence="2" id="KW-1185">Reference proteome</keyword>
<comment type="caution">
    <text evidence="1">The sequence shown here is derived from an EMBL/GenBank/DDBJ whole genome shotgun (WGS) entry which is preliminary data.</text>
</comment>
<reference evidence="1" key="1">
    <citation type="submission" date="2023-04" db="EMBL/GenBank/DDBJ databases">
        <title>Draft Genome sequencing of Naganishia species isolated from polar environments using Oxford Nanopore Technology.</title>
        <authorList>
            <person name="Leo P."/>
            <person name="Venkateswaran K."/>
        </authorList>
    </citation>
    <scope>NUCLEOTIDE SEQUENCE</scope>
    <source>
        <strain evidence="1">DBVPG 5303</strain>
    </source>
</reference>
<dbReference type="EMBL" id="JASBWV010000014">
    <property type="protein sequence ID" value="KAJ9122673.1"/>
    <property type="molecule type" value="Genomic_DNA"/>
</dbReference>
<gene>
    <name evidence="1" type="ORF">QFC24_004102</name>
</gene>
<protein>
    <submittedName>
        <fullName evidence="1">Uncharacterized protein</fullName>
    </submittedName>
</protein>
<evidence type="ECO:0000313" key="1">
    <source>
        <dbReference type="EMBL" id="KAJ9122673.1"/>
    </source>
</evidence>
<sequence>MQQAEEFTLEHYLNQYNEKDDSLFGKWCNISPDRPSASQPNFEWSPQMQSMLGYRYSVGDYGDMKVEKSWNAVAGRAEDLGQGAVVGVVDPEVVPDGGSGVQAVMTADLIVENGANKHGAPRTPSYATSHQTCMPTFLPPATPLVIAHMKDVAEMQNKVTEDTVFNSTVPASPHAMANYVLAAPPAPEHDMYSPSHEDDMYIDLPDLGESNWNDEAETSAVQNEEAVRPAAEPVIVSVRWKYPPRAINRRLAYDVQTPNGICKTTVLEKMHCRYDNASDMIKAYWEGMRADTRTMTNIQEHLFITDDFSSCIAEPMIHKLEREQRDIIQILVNNGATEIFQPDITYTTALRMMEEIMVKRMVFG</sequence>
<evidence type="ECO:0000313" key="2">
    <source>
        <dbReference type="Proteomes" id="UP001234202"/>
    </source>
</evidence>
<name>A0ACC2XGC1_9TREE</name>
<dbReference type="Proteomes" id="UP001234202">
    <property type="component" value="Unassembled WGS sequence"/>
</dbReference>
<proteinExistence type="predicted"/>